<reference evidence="4" key="1">
    <citation type="submission" date="2018-09" db="EMBL/GenBank/DDBJ databases">
        <title>Complete Genome Sequencing of Sulfolobus sp. JCM 16834.</title>
        <authorList>
            <person name="Kato S."/>
            <person name="Itoh T."/>
            <person name="Ohkuma M."/>
        </authorList>
    </citation>
    <scope>NUCLEOTIDE SEQUENCE [LARGE SCALE GENOMIC DNA]</scope>
    <source>
        <strain evidence="4">IC-007</strain>
    </source>
</reference>
<evidence type="ECO:0000313" key="2">
    <source>
        <dbReference type="EMBL" id="BBG26403.1"/>
    </source>
</evidence>
<dbReference type="KEGG" id="step:IC006_0944"/>
<dbReference type="EMBL" id="AP018929">
    <property type="protein sequence ID" value="BBG23656.1"/>
    <property type="molecule type" value="Genomic_DNA"/>
</dbReference>
<organism evidence="1 3">
    <name type="scientific">Sulfuracidifex tepidarius</name>
    <dbReference type="NCBI Taxonomy" id="1294262"/>
    <lineage>
        <taxon>Archaea</taxon>
        <taxon>Thermoproteota</taxon>
        <taxon>Thermoprotei</taxon>
        <taxon>Sulfolobales</taxon>
        <taxon>Sulfolobaceae</taxon>
        <taxon>Sulfuracidifex</taxon>
    </lineage>
</organism>
<dbReference type="EMBL" id="AP018930">
    <property type="protein sequence ID" value="BBG26403.1"/>
    <property type="molecule type" value="Genomic_DNA"/>
</dbReference>
<gene>
    <name evidence="1" type="ORF">IC006_0944</name>
    <name evidence="2" type="ORF">IC007_0911</name>
</gene>
<accession>A0A510DTV3</accession>
<dbReference type="Proteomes" id="UP000325030">
    <property type="component" value="Chromosome"/>
</dbReference>
<evidence type="ECO:0000313" key="1">
    <source>
        <dbReference type="EMBL" id="BBG23656.1"/>
    </source>
</evidence>
<dbReference type="Proteomes" id="UP000322983">
    <property type="component" value="Chromosome"/>
</dbReference>
<proteinExistence type="predicted"/>
<reference evidence="1 3" key="2">
    <citation type="journal article" date="2020" name="Int. J. Syst. Evol. Microbiol.">
        <title>Sulfuracidifex tepidarius gen. nov., sp. nov. and transfer of Sulfolobus metallicus Huber and Stetter 1992 to the genus Sulfuracidifex as Sulfuracidifex metallicus comb. nov.</title>
        <authorList>
            <person name="Itoh T."/>
            <person name="Miura T."/>
            <person name="Sakai H.D."/>
            <person name="Kato S."/>
            <person name="Ohkuma M."/>
            <person name="Takashina T."/>
        </authorList>
    </citation>
    <scope>NUCLEOTIDE SEQUENCE [LARGE SCALE GENOMIC DNA]</scope>
    <source>
        <strain evidence="1 3">IC-006</strain>
        <strain evidence="2">IC-007</strain>
    </source>
</reference>
<sequence>MYRRFYIYIKKISSFLFLFSCSLLYSNSYEVVMDTDSLPALKGEAFNLL</sequence>
<name>A0A510DTV3_9CREN</name>
<evidence type="ECO:0000313" key="4">
    <source>
        <dbReference type="Proteomes" id="UP000325030"/>
    </source>
</evidence>
<keyword evidence="3" id="KW-1185">Reference proteome</keyword>
<accession>A0A510E1P3</accession>
<protein>
    <submittedName>
        <fullName evidence="1">Uncharacterized protein</fullName>
    </submittedName>
</protein>
<evidence type="ECO:0000313" key="3">
    <source>
        <dbReference type="Proteomes" id="UP000322983"/>
    </source>
</evidence>
<dbReference type="AlphaFoldDB" id="A0A510DTV3"/>